<gene>
    <name evidence="1" type="ORF">NM688_g6</name>
</gene>
<protein>
    <submittedName>
        <fullName evidence="1">Uncharacterized protein</fullName>
    </submittedName>
</protein>
<reference evidence="1" key="1">
    <citation type="submission" date="2022-07" db="EMBL/GenBank/DDBJ databases">
        <title>Genome Sequence of Phlebia brevispora.</title>
        <authorList>
            <person name="Buettner E."/>
        </authorList>
    </citation>
    <scope>NUCLEOTIDE SEQUENCE</scope>
    <source>
        <strain evidence="1">MPL23</strain>
    </source>
</reference>
<name>A0ACC1TG86_9APHY</name>
<organism evidence="1 2">
    <name type="scientific">Phlebia brevispora</name>
    <dbReference type="NCBI Taxonomy" id="194682"/>
    <lineage>
        <taxon>Eukaryota</taxon>
        <taxon>Fungi</taxon>
        <taxon>Dikarya</taxon>
        <taxon>Basidiomycota</taxon>
        <taxon>Agaricomycotina</taxon>
        <taxon>Agaricomycetes</taxon>
        <taxon>Polyporales</taxon>
        <taxon>Meruliaceae</taxon>
        <taxon>Phlebia</taxon>
    </lineage>
</organism>
<comment type="caution">
    <text evidence="1">The sequence shown here is derived from an EMBL/GenBank/DDBJ whole genome shotgun (WGS) entry which is preliminary data.</text>
</comment>
<dbReference type="Proteomes" id="UP001148662">
    <property type="component" value="Unassembled WGS sequence"/>
</dbReference>
<evidence type="ECO:0000313" key="1">
    <source>
        <dbReference type="EMBL" id="KAJ3559961.1"/>
    </source>
</evidence>
<proteinExistence type="predicted"/>
<sequence>MSIGHEGMPHTLTLALPPSYPIDFKTTWFCYLPSATNPQKMMIGGIRAACSVWAEYVVVVASESRPFYLHIKLDHLEPMATYTQQRPLLLCRYINPLMLSEDFEDLTEVAMQSHPVLIKRIASSVDASMPNAWLLRATSMTLMVGMSLNLICLTDDPVKPQSLAKIVGIQALEQDWLEFVVEMRSSSVALMGGRFIYLITPFSSVTYDALLTAIYTFYNYDMPTALTTADFPPVLQLSPEDIFAFSSEPSISL</sequence>
<accession>A0ACC1TG86</accession>
<keyword evidence="2" id="KW-1185">Reference proteome</keyword>
<evidence type="ECO:0000313" key="2">
    <source>
        <dbReference type="Proteomes" id="UP001148662"/>
    </source>
</evidence>
<dbReference type="EMBL" id="JANHOG010000001">
    <property type="protein sequence ID" value="KAJ3559961.1"/>
    <property type="molecule type" value="Genomic_DNA"/>
</dbReference>